<dbReference type="GO" id="GO:0009298">
    <property type="term" value="P:GDP-mannose biosynthetic process"/>
    <property type="evidence" value="ECO:0007669"/>
    <property type="project" value="TreeGrafter"/>
</dbReference>
<keyword evidence="3" id="KW-0808">Transferase</keyword>
<dbReference type="PANTHER" id="PTHR46390:SF1">
    <property type="entry name" value="MANNOSE-1-PHOSPHATE GUANYLYLTRANSFERASE"/>
    <property type="match status" value="1"/>
</dbReference>
<evidence type="ECO:0000259" key="2">
    <source>
        <dbReference type="Pfam" id="PF22640"/>
    </source>
</evidence>
<dbReference type="RefSeq" id="WP_116775151.1">
    <property type="nucleotide sequence ID" value="NZ_QDKG01000002.1"/>
</dbReference>
<dbReference type="InterPro" id="IPR029044">
    <property type="entry name" value="Nucleotide-diphossugar_trans"/>
</dbReference>
<accession>A0A2T8HJF4</accession>
<feature type="domain" description="MannoseP isomerase/GMP-like beta-helix" evidence="2">
    <location>
        <begin position="274"/>
        <end position="322"/>
    </location>
</feature>
<feature type="domain" description="Nucleotidyl transferase" evidence="1">
    <location>
        <begin position="7"/>
        <end position="266"/>
    </location>
</feature>
<dbReference type="Pfam" id="PF00483">
    <property type="entry name" value="NTP_transferase"/>
    <property type="match status" value="1"/>
</dbReference>
<evidence type="ECO:0000313" key="3">
    <source>
        <dbReference type="EMBL" id="PVH25578.1"/>
    </source>
</evidence>
<keyword evidence="4" id="KW-1185">Reference proteome</keyword>
<name>A0A2T8HJF4_9SPHI</name>
<dbReference type="PANTHER" id="PTHR46390">
    <property type="entry name" value="MANNOSE-1-PHOSPHATE GUANYLYLTRANSFERASE"/>
    <property type="match status" value="1"/>
</dbReference>
<dbReference type="SUPFAM" id="SSF159283">
    <property type="entry name" value="Guanosine diphospho-D-mannose pyrophosphorylase/mannose-6-phosphate isomerase linker domain"/>
    <property type="match status" value="1"/>
</dbReference>
<dbReference type="GO" id="GO:0004475">
    <property type="term" value="F:mannose-1-phosphate guanylyltransferase (GTP) activity"/>
    <property type="evidence" value="ECO:0007669"/>
    <property type="project" value="InterPro"/>
</dbReference>
<evidence type="ECO:0000259" key="1">
    <source>
        <dbReference type="Pfam" id="PF00483"/>
    </source>
</evidence>
<dbReference type="InterPro" id="IPR049577">
    <property type="entry name" value="GMPP_N"/>
</dbReference>
<reference evidence="3 4" key="1">
    <citation type="submission" date="2018-04" db="EMBL/GenBank/DDBJ databases">
        <title>Sphingobacterium cortibacter sp. nov.</title>
        <authorList>
            <person name="Li Y."/>
        </authorList>
    </citation>
    <scope>NUCLEOTIDE SEQUENCE [LARGE SCALE GENOMIC DNA]</scope>
    <source>
        <strain evidence="3 4">2c-3</strain>
    </source>
</reference>
<protein>
    <submittedName>
        <fullName evidence="3">Mannose-1-phosphate guanylyltransferase</fullName>
    </submittedName>
</protein>
<sequence length="332" mass="37160">MSNIIHVILTGGVGSRLWPLSRKSNPKQYLKLFKEGSLFAMTVMRNQTLCDQVTVVGNCDNHQLSQEVMDAQDIAYTDIIEATPRNTAAAIAFAAFAANPDDILIVTPSDHVIVGEEAYSQAMQAGIAKAQQGYIVTFGIKPVRPETGYGYIEFQEDQVLSFREKPNQDTAEDFIERGNFLWNSGMFCFRADTLLQELQQFEPQVYATALATWKSQKDGYLDESLSKKIPSISIDYAVMERSKKIRVVATEFAWSDLGSFESLYDYLVQTGHPVDENGNMVLGSDLYTAFVGLKNTIVVSTPDAMLFVQKEKSQDVKKVYNTLEKHQSKLID</sequence>
<dbReference type="Gene3D" id="3.90.550.10">
    <property type="entry name" value="Spore Coat Polysaccharide Biosynthesis Protein SpsA, Chain A"/>
    <property type="match status" value="1"/>
</dbReference>
<keyword evidence="3" id="KW-0548">Nucleotidyltransferase</keyword>
<organism evidence="3 4">
    <name type="scientific">Sphingobacterium corticibacter</name>
    <dbReference type="NCBI Taxonomy" id="2171749"/>
    <lineage>
        <taxon>Bacteria</taxon>
        <taxon>Pseudomonadati</taxon>
        <taxon>Bacteroidota</taxon>
        <taxon>Sphingobacteriia</taxon>
        <taxon>Sphingobacteriales</taxon>
        <taxon>Sphingobacteriaceae</taxon>
        <taxon>Sphingobacterium</taxon>
    </lineage>
</organism>
<dbReference type="EMBL" id="QDKG01000002">
    <property type="protein sequence ID" value="PVH25578.1"/>
    <property type="molecule type" value="Genomic_DNA"/>
</dbReference>
<dbReference type="InterPro" id="IPR005835">
    <property type="entry name" value="NTP_transferase_dom"/>
</dbReference>
<dbReference type="AlphaFoldDB" id="A0A2T8HJF4"/>
<dbReference type="Proteomes" id="UP000245627">
    <property type="component" value="Unassembled WGS sequence"/>
</dbReference>
<dbReference type="SUPFAM" id="SSF53448">
    <property type="entry name" value="Nucleotide-diphospho-sugar transferases"/>
    <property type="match status" value="1"/>
</dbReference>
<dbReference type="InterPro" id="IPR051161">
    <property type="entry name" value="Mannose-6P_isomerase_type2"/>
</dbReference>
<dbReference type="OrthoDB" id="9806359at2"/>
<comment type="caution">
    <text evidence="3">The sequence shown here is derived from an EMBL/GenBank/DDBJ whole genome shotgun (WGS) entry which is preliminary data.</text>
</comment>
<dbReference type="InterPro" id="IPR054566">
    <property type="entry name" value="ManC/GMP-like_b-helix"/>
</dbReference>
<proteinExistence type="predicted"/>
<dbReference type="CDD" id="cd02509">
    <property type="entry name" value="GDP-M1P_Guanylyltransferase"/>
    <property type="match status" value="1"/>
</dbReference>
<dbReference type="Pfam" id="PF22640">
    <property type="entry name" value="ManC_GMP_beta-helix"/>
    <property type="match status" value="1"/>
</dbReference>
<evidence type="ECO:0000313" key="4">
    <source>
        <dbReference type="Proteomes" id="UP000245627"/>
    </source>
</evidence>
<gene>
    <name evidence="3" type="ORF">DC487_06450</name>
</gene>